<evidence type="ECO:0000313" key="2">
    <source>
        <dbReference type="Proteomes" id="UP000789901"/>
    </source>
</evidence>
<keyword evidence="2" id="KW-1185">Reference proteome</keyword>
<gene>
    <name evidence="1" type="ORF">GMARGA_LOCUS8852</name>
</gene>
<accession>A0ABN7UR44</accession>
<name>A0ABN7UR44_GIGMA</name>
<proteinExistence type="predicted"/>
<protein>
    <submittedName>
        <fullName evidence="1">20500_t:CDS:1</fullName>
    </submittedName>
</protein>
<sequence>MNKLEEETNRYNKINNIIDDPSQYTTNDEINKYIKDVEVTDTMKAFIQLKDKFIRHNNKFEFVNSNNINEDLKIKHDSTRNGIEKLQNDVLHGNVDANQFSVQ</sequence>
<dbReference type="EMBL" id="CAJVQB010004625">
    <property type="protein sequence ID" value="CAG8641205.1"/>
    <property type="molecule type" value="Genomic_DNA"/>
</dbReference>
<organism evidence="1 2">
    <name type="scientific">Gigaspora margarita</name>
    <dbReference type="NCBI Taxonomy" id="4874"/>
    <lineage>
        <taxon>Eukaryota</taxon>
        <taxon>Fungi</taxon>
        <taxon>Fungi incertae sedis</taxon>
        <taxon>Mucoromycota</taxon>
        <taxon>Glomeromycotina</taxon>
        <taxon>Glomeromycetes</taxon>
        <taxon>Diversisporales</taxon>
        <taxon>Gigasporaceae</taxon>
        <taxon>Gigaspora</taxon>
    </lineage>
</organism>
<dbReference type="Proteomes" id="UP000789901">
    <property type="component" value="Unassembled WGS sequence"/>
</dbReference>
<reference evidence="1 2" key="1">
    <citation type="submission" date="2021-06" db="EMBL/GenBank/DDBJ databases">
        <authorList>
            <person name="Kallberg Y."/>
            <person name="Tangrot J."/>
            <person name="Rosling A."/>
        </authorList>
    </citation>
    <scope>NUCLEOTIDE SEQUENCE [LARGE SCALE GENOMIC DNA]</scope>
    <source>
        <strain evidence="1 2">120-4 pot B 10/14</strain>
    </source>
</reference>
<evidence type="ECO:0000313" key="1">
    <source>
        <dbReference type="EMBL" id="CAG8641205.1"/>
    </source>
</evidence>
<comment type="caution">
    <text evidence="1">The sequence shown here is derived from an EMBL/GenBank/DDBJ whole genome shotgun (WGS) entry which is preliminary data.</text>
</comment>
<feature type="non-terminal residue" evidence="1">
    <location>
        <position position="103"/>
    </location>
</feature>